<reference evidence="3" key="1">
    <citation type="journal article" date="2019" name="Int. J. Syst. Evol. Microbiol.">
        <title>The Global Catalogue of Microorganisms (GCM) 10K type strain sequencing project: providing services to taxonomists for standard genome sequencing and annotation.</title>
        <authorList>
            <consortium name="The Broad Institute Genomics Platform"/>
            <consortium name="The Broad Institute Genome Sequencing Center for Infectious Disease"/>
            <person name="Wu L."/>
            <person name="Ma J."/>
        </authorList>
    </citation>
    <scope>NUCLEOTIDE SEQUENCE [LARGE SCALE GENOMIC DNA]</scope>
    <source>
        <strain evidence="3">CGMCC 1.12477</strain>
    </source>
</reference>
<dbReference type="PANTHER" id="PTHR43685:SF2">
    <property type="entry name" value="GLYCOSYLTRANSFERASE 2-LIKE DOMAIN-CONTAINING PROTEIN"/>
    <property type="match status" value="1"/>
</dbReference>
<dbReference type="SUPFAM" id="SSF53448">
    <property type="entry name" value="Nucleotide-diphospho-sugar transferases"/>
    <property type="match status" value="1"/>
</dbReference>
<keyword evidence="3" id="KW-1185">Reference proteome</keyword>
<evidence type="ECO:0000259" key="1">
    <source>
        <dbReference type="Pfam" id="PF00535"/>
    </source>
</evidence>
<dbReference type="InterPro" id="IPR029044">
    <property type="entry name" value="Nucleotide-diphossugar_trans"/>
</dbReference>
<dbReference type="PANTHER" id="PTHR43685">
    <property type="entry name" value="GLYCOSYLTRANSFERASE"/>
    <property type="match status" value="1"/>
</dbReference>
<gene>
    <name evidence="2" type="ORF">ACFTOW_14260</name>
</gene>
<dbReference type="Gene3D" id="3.90.550.10">
    <property type="entry name" value="Spore Coat Polysaccharide Biosynthesis Protein SpsA, Chain A"/>
    <property type="match status" value="1"/>
</dbReference>
<dbReference type="InterPro" id="IPR050834">
    <property type="entry name" value="Glycosyltransf_2"/>
</dbReference>
<dbReference type="Pfam" id="PF00535">
    <property type="entry name" value="Glycos_transf_2"/>
    <property type="match status" value="1"/>
</dbReference>
<protein>
    <submittedName>
        <fullName evidence="2">Glycosyltransferase family 2 protein</fullName>
    </submittedName>
</protein>
<dbReference type="RefSeq" id="WP_379916835.1">
    <property type="nucleotide sequence ID" value="NZ_JBHUDD010000127.1"/>
</dbReference>
<dbReference type="InterPro" id="IPR001173">
    <property type="entry name" value="Glyco_trans_2-like"/>
</dbReference>
<comment type="caution">
    <text evidence="2">The sequence shown here is derived from an EMBL/GenBank/DDBJ whole genome shotgun (WGS) entry which is preliminary data.</text>
</comment>
<sequence length="807" mass="90291">MLGPVINIFMARLHAYLRQCDDADHKVLFALRAGVRIKDLYETWLSARNAYQPTNLFLLRASRMMAIKAAYHAAPTLAVTALGRELQGASLNDIISCLLHQDVISGRCPEPPKVQQMPLHDFIKSEDQAAKLVRRYLSRQSDLYASYLNRLADNAERLILVDSGWRGTTQFLLEQAFPNYEWEGLYFGCIGGIEILGRGTGPKHGLMFDSDIYQPDKPETAFVIHRHLIESLFEPGIASIEHIEPGDTERKLGTADLVKNELRENWDDAYDGVRAYLNTHASDPLSKATSDYQVAMERLAELLCYPTKNDIQNACGKMRSHDLGRYGATSSVMPARDRFVGDSSELRIEQAIWKTGQAALEYSAERAGAAQKKIVSSLMGSTAEQYFTAPTDDTAAEAAAGRIAIITRTKDRPLLLRRAAESVACQTYDNYSWVIVNDGGSLEDVQQVLDDAAVDPTKITICSNSKSLGMEAASNVGIRACESEYVVIHDDDDSWHPDFLKETVTFLRQNRKVYSGVITKTLHVSEEILGHSVIEHGRRPYMDWVQNVQISEMVIGNFFPPIAFVFRRDVWEQLKGFDENLPVLGDWDFNLRFLTKANIGVLPKALAYYHHRDRGNGGGNYSNSVIGGLSRHAAYNAIVRNKYIRLAGTESEYAALAVLMGTAYSHEDTRHRLNNVKDQVIATNGQPAPTKITDIEALRREIAEAKNAAAQLQEELDRRWIMLHMAASVITKAKKLDVKAPELFSQFSEHLDEYINSTPLNPPPDFNDDNYMKRNSDVAAAASHGQVKSGFDHYIKFGKNEGRPRNG</sequence>
<proteinExistence type="predicted"/>
<organism evidence="2 3">
    <name type="scientific">Lacimonas salitolerans</name>
    <dbReference type="NCBI Taxonomy" id="1323750"/>
    <lineage>
        <taxon>Bacteria</taxon>
        <taxon>Pseudomonadati</taxon>
        <taxon>Pseudomonadota</taxon>
        <taxon>Alphaproteobacteria</taxon>
        <taxon>Rhodobacterales</taxon>
        <taxon>Paracoccaceae</taxon>
        <taxon>Lacimonas</taxon>
    </lineage>
</organism>
<evidence type="ECO:0000313" key="2">
    <source>
        <dbReference type="EMBL" id="MFD1510551.1"/>
    </source>
</evidence>
<feature type="domain" description="Glycosyltransferase 2-like" evidence="1">
    <location>
        <begin position="405"/>
        <end position="569"/>
    </location>
</feature>
<evidence type="ECO:0000313" key="3">
    <source>
        <dbReference type="Proteomes" id="UP001597186"/>
    </source>
</evidence>
<accession>A0ABW4EIN0</accession>
<name>A0ABW4EIN0_9RHOB</name>
<dbReference type="EMBL" id="JBHUDD010000127">
    <property type="protein sequence ID" value="MFD1510551.1"/>
    <property type="molecule type" value="Genomic_DNA"/>
</dbReference>
<dbReference type="Proteomes" id="UP001597186">
    <property type="component" value="Unassembled WGS sequence"/>
</dbReference>